<evidence type="ECO:0000259" key="2">
    <source>
        <dbReference type="Pfam" id="PF13962"/>
    </source>
</evidence>
<organism evidence="3 4">
    <name type="scientific">Daucus carota subsp. sativus</name>
    <name type="common">Carrot</name>
    <dbReference type="NCBI Taxonomy" id="79200"/>
    <lineage>
        <taxon>Eukaryota</taxon>
        <taxon>Viridiplantae</taxon>
        <taxon>Streptophyta</taxon>
        <taxon>Embryophyta</taxon>
        <taxon>Tracheophyta</taxon>
        <taxon>Spermatophyta</taxon>
        <taxon>Magnoliopsida</taxon>
        <taxon>eudicotyledons</taxon>
        <taxon>Gunneridae</taxon>
        <taxon>Pentapetalae</taxon>
        <taxon>asterids</taxon>
        <taxon>campanulids</taxon>
        <taxon>Apiales</taxon>
        <taxon>Apiaceae</taxon>
        <taxon>Apioideae</taxon>
        <taxon>Scandiceae</taxon>
        <taxon>Daucinae</taxon>
        <taxon>Daucus</taxon>
        <taxon>Daucus sect. Daucus</taxon>
    </lineage>
</organism>
<keyword evidence="1" id="KW-0812">Transmembrane</keyword>
<keyword evidence="4" id="KW-1185">Reference proteome</keyword>
<dbReference type="AlphaFoldDB" id="A0AAF1ATS5"/>
<feature type="transmembrane region" description="Helical" evidence="1">
    <location>
        <begin position="12"/>
        <end position="31"/>
    </location>
</feature>
<dbReference type="PANTHER" id="PTHR24177">
    <property type="entry name" value="CASKIN"/>
    <property type="match status" value="1"/>
</dbReference>
<dbReference type="Pfam" id="PF13962">
    <property type="entry name" value="PGG"/>
    <property type="match status" value="1"/>
</dbReference>
<feature type="transmembrane region" description="Helical" evidence="1">
    <location>
        <begin position="98"/>
        <end position="120"/>
    </location>
</feature>
<evidence type="ECO:0000256" key="1">
    <source>
        <dbReference type="SAM" id="Phobius"/>
    </source>
</evidence>
<dbReference type="Proteomes" id="UP000077755">
    <property type="component" value="Chromosome 3"/>
</dbReference>
<keyword evidence="1" id="KW-0472">Membrane</keyword>
<feature type="domain" description="PGG" evidence="2">
    <location>
        <begin position="5"/>
        <end position="117"/>
    </location>
</feature>
<sequence length="171" mass="18698">MEKGEKWMKNTANHCMVVAALIATIMFAAAFTLPGGNNGDTGHPILLKKSAFVVFVVADAVSLCTSSASILMFLAILTSRYAEKDFLVSLPVKLMVGLVTLFLSIVTMMIAFSASFFLLYAESMKWIPVSIAALAGVPVVLFALLQSRLLFDVINSTFNSRHLFRPKNRMI</sequence>
<reference evidence="3" key="2">
    <citation type="submission" date="2022-03" db="EMBL/GenBank/DDBJ databases">
        <title>Draft title - Genomic analysis of global carrot germplasm unveils the trajectory of domestication and the origin of high carotenoid orange carrot.</title>
        <authorList>
            <person name="Iorizzo M."/>
            <person name="Ellison S."/>
            <person name="Senalik D."/>
            <person name="Macko-Podgorni A."/>
            <person name="Grzebelus D."/>
            <person name="Bostan H."/>
            <person name="Rolling W."/>
            <person name="Curaba J."/>
            <person name="Simon P."/>
        </authorList>
    </citation>
    <scope>NUCLEOTIDE SEQUENCE</scope>
    <source>
        <tissue evidence="3">Leaf</tissue>
    </source>
</reference>
<evidence type="ECO:0000313" key="3">
    <source>
        <dbReference type="EMBL" id="WOG95053.1"/>
    </source>
</evidence>
<protein>
    <recommendedName>
        <fullName evidence="2">PGG domain-containing protein</fullName>
    </recommendedName>
</protein>
<dbReference type="EMBL" id="CP093345">
    <property type="protein sequence ID" value="WOG95053.1"/>
    <property type="molecule type" value="Genomic_DNA"/>
</dbReference>
<evidence type="ECO:0000313" key="4">
    <source>
        <dbReference type="Proteomes" id="UP000077755"/>
    </source>
</evidence>
<dbReference type="InterPro" id="IPR026961">
    <property type="entry name" value="PGG_dom"/>
</dbReference>
<accession>A0AAF1ATS5</accession>
<dbReference type="GO" id="GO:0016020">
    <property type="term" value="C:membrane"/>
    <property type="evidence" value="ECO:0007669"/>
    <property type="project" value="TreeGrafter"/>
</dbReference>
<gene>
    <name evidence="3" type="ORF">DCAR_0314355</name>
</gene>
<dbReference type="PANTHER" id="PTHR24177:SF472">
    <property type="entry name" value="PGG DOMAIN-CONTAINING PROTEIN"/>
    <property type="match status" value="1"/>
</dbReference>
<proteinExistence type="predicted"/>
<feature type="transmembrane region" description="Helical" evidence="1">
    <location>
        <begin position="51"/>
        <end position="77"/>
    </location>
</feature>
<feature type="transmembrane region" description="Helical" evidence="1">
    <location>
        <begin position="126"/>
        <end position="145"/>
    </location>
</feature>
<keyword evidence="1" id="KW-1133">Transmembrane helix</keyword>
<reference evidence="3" key="1">
    <citation type="journal article" date="2016" name="Nat. Genet.">
        <title>A high-quality carrot genome assembly provides new insights into carotenoid accumulation and asterid genome evolution.</title>
        <authorList>
            <person name="Iorizzo M."/>
            <person name="Ellison S."/>
            <person name="Senalik D."/>
            <person name="Zeng P."/>
            <person name="Satapoomin P."/>
            <person name="Huang J."/>
            <person name="Bowman M."/>
            <person name="Iovene M."/>
            <person name="Sanseverino W."/>
            <person name="Cavagnaro P."/>
            <person name="Yildiz M."/>
            <person name="Macko-Podgorni A."/>
            <person name="Moranska E."/>
            <person name="Grzebelus E."/>
            <person name="Grzebelus D."/>
            <person name="Ashrafi H."/>
            <person name="Zheng Z."/>
            <person name="Cheng S."/>
            <person name="Spooner D."/>
            <person name="Van Deynze A."/>
            <person name="Simon P."/>
        </authorList>
    </citation>
    <scope>NUCLEOTIDE SEQUENCE</scope>
    <source>
        <tissue evidence="3">Leaf</tissue>
    </source>
</reference>
<name>A0AAF1ATS5_DAUCS</name>